<dbReference type="InterPro" id="IPR027417">
    <property type="entry name" value="P-loop_NTPase"/>
</dbReference>
<feature type="domain" description="YhaN AAA" evidence="3">
    <location>
        <begin position="1"/>
        <end position="204"/>
    </location>
</feature>
<dbReference type="EMBL" id="AP012046">
    <property type="protein sequence ID" value="BAK93470.1"/>
    <property type="molecule type" value="Genomic_DNA"/>
</dbReference>
<feature type="coiled-coil region" evidence="1">
    <location>
        <begin position="179"/>
        <end position="296"/>
    </location>
</feature>
<dbReference type="SUPFAM" id="SSF52540">
    <property type="entry name" value="P-loop containing nucleoside triphosphate hydrolases"/>
    <property type="match status" value="1"/>
</dbReference>
<evidence type="ECO:0000313" key="4">
    <source>
        <dbReference type="EMBL" id="BAK93470.1"/>
    </source>
</evidence>
<keyword evidence="1" id="KW-0175">Coiled coil</keyword>
<sequence>MELRKAEIAGFGHYRNQIFEFLPGNQLFYGSNEVGKSTLYQFILAMLFGFPKKGSKKKDYTPRDGAAYGGRLWVNIEPYGDVLIERYRKVNRGKAKLFIGGEEKDEKILNQVLSPLNKDVFQDVFTFQQEQLSQIDRLQEKELQTSLISLGITGSQQLMGKIQEYQKENQQLFKPRAKKLTLNQQLKDWQDLRQTIQQQEAEEENVQKAYQKISQFDQELQSLSDEQKKLKVKEKDLNQKKSHWSLYEEWKELEKVKESRVSEKEQKELQRFYHEYQNLTEKIQKKEDELAQLEQGQETDRYFFYLDHEKEVQDLLQLDVPIIRLLDRQKELFQEKENVEQVFFKLKQKWGWTEQQPPQALPSSIDSSIDKLEKLHEQIRQKETQIQWLKERKQHVEKEIDQLEEKYPDLISTTKNKKNYSPLILTFGGIIALLGLFLSFPFNLLAFIVGLTCVAASLLKNYQKKKPFTDVKPTWQEKLLQSDAYSEEILNEEEDLKNSQQEAQKIDMMLQTTLGHENIEQSWRSLLESYQKDQEEYQRVVLEESSLQSQLAVVKEQKIDLETRFQFLAEWLPLADKSLQEKQDIVKKFAAQMQETKMSRLQQPSTLLAQQLKQTKEERDELFTSNASLLETVGLEQPTEIPLWIKQWENMQKKLNRKEELAAILRPIFPEDINYDQLTQYLTKNQTKQEENQETINHLLEEKQRLQLQVEYLQKNGTLDMLYQEESRMLSEIHETALRWSTNRLLVAFLSDLATELSEQQLPQLLKQASYYFSLLTNGSYKKVTSIEGVINAVSNEETFAIYELSTGTKDQLIMSIRFAYLFMQKERGISPVIIDDGWLHYDSIRKENLAKLLSEFGDNYQVICLSSDQEMVSYYQELRQAVINFK</sequence>
<reference evidence="4 5" key="1">
    <citation type="submission" date="2011-01" db="EMBL/GenBank/DDBJ databases">
        <title>Whole genome sequence of Tetragenococcus halophilus NBRC 12172.</title>
        <authorList>
            <person name="Nakazawa H."/>
            <person name="Omata S."/>
            <person name="Koga C."/>
            <person name="Watanabe Y."/>
            <person name="Katano Y."/>
            <person name="Ito N."/>
            <person name="Tsukatani N."/>
            <person name="Ankai A."/>
            <person name="Oguchi A."/>
            <person name="Fukui S."/>
            <person name="Yashiro I."/>
            <person name="Kamata S."/>
            <person name="Hashimoto Y."/>
            <person name="Yamazaki J."/>
            <person name="Taguchi H."/>
            <person name="Tanaka A."/>
            <person name="Koyama T."/>
            <person name="Ichige A."/>
            <person name="Hanya Y."/>
            <person name="Tanikawa S."/>
            <person name="Yamazaki S."/>
            <person name="Fujita N."/>
        </authorList>
    </citation>
    <scope>NUCLEOTIDE SEQUENCE [LARGE SCALE GENOMIC DNA]</scope>
    <source>
        <strain evidence="5">DSM 20338 / JCM 20259 / NCIMB 9735 / NBRC 12172</strain>
    </source>
</reference>
<dbReference type="PANTHER" id="PTHR41259:SF1">
    <property type="entry name" value="DOUBLE-STRAND BREAK REPAIR RAD50 ATPASE, PUTATIVE-RELATED"/>
    <property type="match status" value="1"/>
</dbReference>
<evidence type="ECO:0000259" key="3">
    <source>
        <dbReference type="Pfam" id="PF13514"/>
    </source>
</evidence>
<dbReference type="PANTHER" id="PTHR41259">
    <property type="entry name" value="DOUBLE-STRAND BREAK REPAIR RAD50 ATPASE, PUTATIVE-RELATED"/>
    <property type="match status" value="1"/>
</dbReference>
<dbReference type="Proteomes" id="UP000002663">
    <property type="component" value="Chromosome"/>
</dbReference>
<keyword evidence="2" id="KW-0812">Transmembrane</keyword>
<evidence type="ECO:0000256" key="2">
    <source>
        <dbReference type="SAM" id="Phobius"/>
    </source>
</evidence>
<feature type="coiled-coil region" evidence="1">
    <location>
        <begin position="689"/>
        <end position="716"/>
    </location>
</feature>
<keyword evidence="2" id="KW-1133">Transmembrane helix</keyword>
<keyword evidence="2" id="KW-0472">Membrane</keyword>
<organism evidence="4 5">
    <name type="scientific">Tetragenococcus halophilus (strain DSM 20338 / JCM 20259 / NCIMB 9735 / NBRC 12172)</name>
    <name type="common">Pediococcus halophilus</name>
    <dbReference type="NCBI Taxonomy" id="945021"/>
    <lineage>
        <taxon>Bacteria</taxon>
        <taxon>Bacillati</taxon>
        <taxon>Bacillota</taxon>
        <taxon>Bacilli</taxon>
        <taxon>Lactobacillales</taxon>
        <taxon>Enterococcaceae</taxon>
        <taxon>Tetragenococcus</taxon>
    </lineage>
</organism>
<feature type="coiled-coil region" evidence="1">
    <location>
        <begin position="365"/>
        <end position="413"/>
    </location>
</feature>
<dbReference type="RefSeq" id="WP_014123540.1">
    <property type="nucleotide sequence ID" value="NC_016052.1"/>
</dbReference>
<dbReference type="InterPro" id="IPR038734">
    <property type="entry name" value="YhaN_AAA"/>
</dbReference>
<evidence type="ECO:0000256" key="1">
    <source>
        <dbReference type="SAM" id="Coils"/>
    </source>
</evidence>
<dbReference type="Gene3D" id="3.40.50.300">
    <property type="entry name" value="P-loop containing nucleotide triphosphate hydrolases"/>
    <property type="match status" value="2"/>
</dbReference>
<proteinExistence type="predicted"/>
<feature type="transmembrane region" description="Helical" evidence="2">
    <location>
        <begin position="420"/>
        <end position="438"/>
    </location>
</feature>
<protein>
    <recommendedName>
        <fullName evidence="3">YhaN AAA domain-containing protein</fullName>
    </recommendedName>
</protein>
<gene>
    <name evidence="4" type="ordered locus">TEH_01430</name>
</gene>
<accession>A0AAN1VPX5</accession>
<name>A0AAN1VPX5_TETHN</name>
<evidence type="ECO:0000313" key="5">
    <source>
        <dbReference type="Proteomes" id="UP000002663"/>
    </source>
</evidence>
<dbReference type="Pfam" id="PF13514">
    <property type="entry name" value="AAA_27"/>
    <property type="match status" value="1"/>
</dbReference>
<dbReference type="AlphaFoldDB" id="A0AAN1VPX5"/>
<dbReference type="KEGG" id="thl:TEH_01430"/>